<keyword evidence="2" id="KW-0378">Hydrolase</keyword>
<name>A0ABP8QYA8_9SPHI</name>
<dbReference type="PANTHER" id="PTHR39323">
    <property type="entry name" value="BLR1149 PROTEIN"/>
    <property type="match status" value="1"/>
</dbReference>
<dbReference type="InterPro" id="IPR024173">
    <property type="entry name" value="Pesterase_MJ0037-like"/>
</dbReference>
<feature type="domain" description="Calcineurin-like phosphoesterase" evidence="1">
    <location>
        <begin position="31"/>
        <end position="146"/>
    </location>
</feature>
<dbReference type="PANTHER" id="PTHR39323:SF1">
    <property type="entry name" value="BLR1149 PROTEIN"/>
    <property type="match status" value="1"/>
</dbReference>
<reference evidence="3" key="1">
    <citation type="journal article" date="2019" name="Int. J. Syst. Evol. Microbiol.">
        <title>The Global Catalogue of Microorganisms (GCM) 10K type strain sequencing project: providing services to taxonomists for standard genome sequencing and annotation.</title>
        <authorList>
            <consortium name="The Broad Institute Genomics Platform"/>
            <consortium name="The Broad Institute Genome Sequencing Center for Infectious Disease"/>
            <person name="Wu L."/>
            <person name="Ma J."/>
        </authorList>
    </citation>
    <scope>NUCLEOTIDE SEQUENCE [LARGE SCALE GENOMIC DNA]</scope>
    <source>
        <strain evidence="3">JCM 17858</strain>
    </source>
</reference>
<dbReference type="PIRSF" id="PIRSF000887">
    <property type="entry name" value="Pesterase_MJ0037"/>
    <property type="match status" value="1"/>
</dbReference>
<dbReference type="NCBIfam" id="TIGR04123">
    <property type="entry name" value="P_estr_lig_assc"/>
    <property type="match status" value="1"/>
</dbReference>
<comment type="caution">
    <text evidence="2">The sequence shown here is derived from an EMBL/GenBank/DDBJ whole genome shotgun (WGS) entry which is preliminary data.</text>
</comment>
<dbReference type="Pfam" id="PF00149">
    <property type="entry name" value="Metallophos"/>
    <property type="match status" value="1"/>
</dbReference>
<keyword evidence="2" id="KW-0255">Endonuclease</keyword>
<dbReference type="EMBL" id="BAABGR010000006">
    <property type="protein sequence ID" value="GAA4513145.1"/>
    <property type="molecule type" value="Genomic_DNA"/>
</dbReference>
<evidence type="ECO:0000313" key="3">
    <source>
        <dbReference type="Proteomes" id="UP001500394"/>
    </source>
</evidence>
<dbReference type="Proteomes" id="UP001500394">
    <property type="component" value="Unassembled WGS sequence"/>
</dbReference>
<dbReference type="RefSeq" id="WP_039052827.1">
    <property type="nucleotide sequence ID" value="NZ_BAABGR010000006.1"/>
</dbReference>
<proteinExistence type="predicted"/>
<protein>
    <submittedName>
        <fullName evidence="2">Ligase-associated DNA damage response endonuclease PdeM</fullName>
    </submittedName>
</protein>
<dbReference type="InterPro" id="IPR029052">
    <property type="entry name" value="Metallo-depent_PP-like"/>
</dbReference>
<keyword evidence="2" id="KW-0436">Ligase</keyword>
<dbReference type="InterPro" id="IPR026336">
    <property type="entry name" value="PdeM-like"/>
</dbReference>
<dbReference type="GO" id="GO:0016874">
    <property type="term" value="F:ligase activity"/>
    <property type="evidence" value="ECO:0007669"/>
    <property type="project" value="UniProtKB-KW"/>
</dbReference>
<gene>
    <name evidence="2" type="primary">pdeM</name>
    <name evidence="2" type="ORF">GCM10023173_08350</name>
</gene>
<evidence type="ECO:0000313" key="2">
    <source>
        <dbReference type="EMBL" id="GAA4513145.1"/>
    </source>
</evidence>
<dbReference type="Gene3D" id="3.60.21.10">
    <property type="match status" value="1"/>
</dbReference>
<dbReference type="GO" id="GO:0004519">
    <property type="term" value="F:endonuclease activity"/>
    <property type="evidence" value="ECO:0007669"/>
    <property type="project" value="UniProtKB-KW"/>
</dbReference>
<evidence type="ECO:0000259" key="1">
    <source>
        <dbReference type="Pfam" id="PF00149"/>
    </source>
</evidence>
<sequence>MIIYEQQIIWADEQLTLTNRRALYWKDREALILSDLHLGKAAHFRKNGIPITSEIHLKDLTLLEKLIAHYFPKRIIIVGDLIHAGKNTEVLDFKDFLEKYTAIEFILVRGNHDRLTAQEFDELGLLTVLPHYTLGNITFVHAPLSGSTYQICGHVHPGVSLRLPTQKFVRLPCFVVSPQKIVLPAFSHFTGLDTQFQLEETTQYAILENGIIPIK</sequence>
<accession>A0ABP8QYA8</accession>
<dbReference type="SUPFAM" id="SSF56300">
    <property type="entry name" value="Metallo-dependent phosphatases"/>
    <property type="match status" value="1"/>
</dbReference>
<keyword evidence="3" id="KW-1185">Reference proteome</keyword>
<organism evidence="2 3">
    <name type="scientific">Sphingobacterium thermophilum</name>
    <dbReference type="NCBI Taxonomy" id="768534"/>
    <lineage>
        <taxon>Bacteria</taxon>
        <taxon>Pseudomonadati</taxon>
        <taxon>Bacteroidota</taxon>
        <taxon>Sphingobacteriia</taxon>
        <taxon>Sphingobacteriales</taxon>
        <taxon>Sphingobacteriaceae</taxon>
        <taxon>Sphingobacterium</taxon>
    </lineage>
</organism>
<dbReference type="InterPro" id="IPR004843">
    <property type="entry name" value="Calcineurin-like_PHP"/>
</dbReference>
<keyword evidence="2" id="KW-0540">Nuclease</keyword>